<keyword evidence="3" id="KW-1185">Reference proteome</keyword>
<feature type="region of interest" description="Disordered" evidence="1">
    <location>
        <begin position="248"/>
        <end position="270"/>
    </location>
</feature>
<reference evidence="2 3" key="1">
    <citation type="submission" date="2022-06" db="EMBL/GenBank/DDBJ databases">
        <title>Draft genome sequence of type strain Streptomyces rubrisoli DSM 42083.</title>
        <authorList>
            <person name="Duangmal K."/>
            <person name="Klaysubun C."/>
        </authorList>
    </citation>
    <scope>NUCLEOTIDE SEQUENCE [LARGE SCALE GENOMIC DNA]</scope>
    <source>
        <strain evidence="2 3">DSM 42083</strain>
    </source>
</reference>
<dbReference type="Proteomes" id="UP001206206">
    <property type="component" value="Unassembled WGS sequence"/>
</dbReference>
<evidence type="ECO:0000256" key="1">
    <source>
        <dbReference type="SAM" id="MobiDB-lite"/>
    </source>
</evidence>
<dbReference type="Pfam" id="PF05721">
    <property type="entry name" value="PhyH"/>
    <property type="match status" value="1"/>
</dbReference>
<comment type="caution">
    <text evidence="2">The sequence shown here is derived from an EMBL/GenBank/DDBJ whole genome shotgun (WGS) entry which is preliminary data.</text>
</comment>
<dbReference type="Gene3D" id="2.60.120.620">
    <property type="entry name" value="q2cbj1_9rhob like domain"/>
    <property type="match status" value="1"/>
</dbReference>
<name>A0ABT1P8F8_9ACTN</name>
<dbReference type="InterPro" id="IPR008775">
    <property type="entry name" value="Phytyl_CoA_dOase-like"/>
</dbReference>
<organism evidence="2 3">
    <name type="scientific">Streptantibioticus rubrisoli</name>
    <dbReference type="NCBI Taxonomy" id="1387313"/>
    <lineage>
        <taxon>Bacteria</taxon>
        <taxon>Bacillati</taxon>
        <taxon>Actinomycetota</taxon>
        <taxon>Actinomycetes</taxon>
        <taxon>Kitasatosporales</taxon>
        <taxon>Streptomycetaceae</taxon>
        <taxon>Streptantibioticus</taxon>
    </lineage>
</organism>
<keyword evidence="2" id="KW-0223">Dioxygenase</keyword>
<dbReference type="EMBL" id="JANFNH010000003">
    <property type="protein sequence ID" value="MCQ4041649.1"/>
    <property type="molecule type" value="Genomic_DNA"/>
</dbReference>
<proteinExistence type="predicted"/>
<dbReference type="GO" id="GO:0051213">
    <property type="term" value="F:dioxygenase activity"/>
    <property type="evidence" value="ECO:0007669"/>
    <property type="project" value="UniProtKB-KW"/>
</dbReference>
<evidence type="ECO:0000313" key="2">
    <source>
        <dbReference type="EMBL" id="MCQ4041649.1"/>
    </source>
</evidence>
<sequence length="270" mass="28633">MLTDAEVESFVADGFVRVPGAVPRATVEECRAQLWEATGCSPTDPGSWTEPVVRIGGLDTPAFREAANTPALHAAYDQLAGAGRWRAPLGLGTFPIRFPSEKAPGDDGWHLDAGWAAETGEYRVSLRSRGRALLMLFLFSDVGPDDAPTRIRVGSHLDVPPLLATAGEEGGAWFPLCAQAAAASAGRREVAATGRAGDVFLCHPFLIHAAQRHGGSTPRFLAQPPLEPMGLLDLDSPAPSPVERAVLAGLRRPDGRDSSLSVRHTPARQP</sequence>
<dbReference type="SUPFAM" id="SSF51197">
    <property type="entry name" value="Clavaminate synthase-like"/>
    <property type="match status" value="1"/>
</dbReference>
<evidence type="ECO:0000313" key="3">
    <source>
        <dbReference type="Proteomes" id="UP001206206"/>
    </source>
</evidence>
<protein>
    <submittedName>
        <fullName evidence="2">Phytanoyl-CoA dioxygenase family protein</fullName>
    </submittedName>
</protein>
<keyword evidence="2" id="KW-0560">Oxidoreductase</keyword>
<accession>A0ABT1P8F8</accession>
<gene>
    <name evidence="2" type="ORF">NON19_06305</name>
</gene>